<evidence type="ECO:0000256" key="1">
    <source>
        <dbReference type="SAM" id="SignalP"/>
    </source>
</evidence>
<comment type="caution">
    <text evidence="2">The sequence shown here is derived from an EMBL/GenBank/DDBJ whole genome shotgun (WGS) entry which is preliminary data.</text>
</comment>
<dbReference type="EMBL" id="JAQGLA010000084">
    <property type="protein sequence ID" value="MDA3630020.1"/>
    <property type="molecule type" value="Genomic_DNA"/>
</dbReference>
<dbReference type="SUPFAM" id="SSF63829">
    <property type="entry name" value="Calcium-dependent phosphotriesterase"/>
    <property type="match status" value="1"/>
</dbReference>
<dbReference type="InterPro" id="IPR011042">
    <property type="entry name" value="6-blade_b-propeller_TolB-like"/>
</dbReference>
<feature type="chain" id="PRO_5046743072" evidence="1">
    <location>
        <begin position="34"/>
        <end position="245"/>
    </location>
</feature>
<dbReference type="RefSeq" id="WP_270953152.1">
    <property type="nucleotide sequence ID" value="NZ_JAQGLA010000084.1"/>
</dbReference>
<protein>
    <submittedName>
        <fullName evidence="2">Uncharacterized protein</fullName>
    </submittedName>
</protein>
<name>A0ABT4V7R6_9PSEU</name>
<keyword evidence="3" id="KW-1185">Reference proteome</keyword>
<keyword evidence="1" id="KW-0732">Signal</keyword>
<proteinExistence type="predicted"/>
<dbReference type="Gene3D" id="2.120.10.30">
    <property type="entry name" value="TolB, C-terminal domain"/>
    <property type="match status" value="1"/>
</dbReference>
<reference evidence="2 3" key="1">
    <citation type="submission" date="2022-11" db="EMBL/GenBank/DDBJ databases">
        <title>Draft genome sequence of Saccharopolyspora sp. WRP15-2 isolated from rhizosphere soils of wild rice in Thailand.</title>
        <authorList>
            <person name="Duangmal K."/>
            <person name="Kammanee S."/>
            <person name="Muangham S."/>
        </authorList>
    </citation>
    <scope>NUCLEOTIDE SEQUENCE [LARGE SCALE GENOMIC DNA]</scope>
    <source>
        <strain evidence="2 3">WRP15-2</strain>
    </source>
</reference>
<dbReference type="Proteomes" id="UP001210380">
    <property type="component" value="Unassembled WGS sequence"/>
</dbReference>
<accession>A0ABT4V7R6</accession>
<evidence type="ECO:0000313" key="2">
    <source>
        <dbReference type="EMBL" id="MDA3630020.1"/>
    </source>
</evidence>
<feature type="signal peptide" evidence="1">
    <location>
        <begin position="1"/>
        <end position="33"/>
    </location>
</feature>
<gene>
    <name evidence="2" type="ORF">OU415_31650</name>
</gene>
<sequence>MSSYRSTELRRRATTIGLATLLAAGTAAPTALAAPAPAPMHADHHHAASTRLGDVRVLAHFDRAAGQAAESIALEPGGGAVIGMIPARQVVRVAQGGAVQVFATMPLPPGGGGTTPVVGIPVVTGVARSDSGAVWASNSDHGTIVRIPVTKGGGSGRAEVRATRLEGIDDFDFTGRSTEILAAINQTSKLVRVGADGAQETLLDAEDGMQGTTAVAVRGNRAYVTNGANLAGNDPNLMLAELQRR</sequence>
<evidence type="ECO:0000313" key="3">
    <source>
        <dbReference type="Proteomes" id="UP001210380"/>
    </source>
</evidence>
<organism evidence="2 3">
    <name type="scientific">Saccharopolyspora oryzae</name>
    <dbReference type="NCBI Taxonomy" id="2997343"/>
    <lineage>
        <taxon>Bacteria</taxon>
        <taxon>Bacillati</taxon>
        <taxon>Actinomycetota</taxon>
        <taxon>Actinomycetes</taxon>
        <taxon>Pseudonocardiales</taxon>
        <taxon>Pseudonocardiaceae</taxon>
        <taxon>Saccharopolyspora</taxon>
    </lineage>
</organism>